<protein>
    <submittedName>
        <fullName evidence="1">Uncharacterized protein</fullName>
    </submittedName>
</protein>
<evidence type="ECO:0000313" key="2">
    <source>
        <dbReference type="Proteomes" id="UP000477386"/>
    </source>
</evidence>
<comment type="caution">
    <text evidence="1">The sequence shown here is derived from an EMBL/GenBank/DDBJ whole genome shotgun (WGS) entry which is preliminary data.</text>
</comment>
<dbReference type="EMBL" id="JAAGNZ010000001">
    <property type="protein sequence ID" value="NEU66302.1"/>
    <property type="molecule type" value="Genomic_DNA"/>
</dbReference>
<proteinExistence type="predicted"/>
<evidence type="ECO:0000313" key="1">
    <source>
        <dbReference type="EMBL" id="NEU66302.1"/>
    </source>
</evidence>
<accession>A0A6M0IEU6</accession>
<organism evidence="1 2">
    <name type="scientific">Spirosoma agri</name>
    <dbReference type="NCBI Taxonomy" id="1987381"/>
    <lineage>
        <taxon>Bacteria</taxon>
        <taxon>Pseudomonadati</taxon>
        <taxon>Bacteroidota</taxon>
        <taxon>Cytophagia</taxon>
        <taxon>Cytophagales</taxon>
        <taxon>Cytophagaceae</taxon>
        <taxon>Spirosoma</taxon>
    </lineage>
</organism>
<reference evidence="1 2" key="1">
    <citation type="submission" date="2020-02" db="EMBL/GenBank/DDBJ databases">
        <title>Draft genome sequence of two Spirosoma agri KCTC 52727 and Spirosoma terrae KCTC 52035.</title>
        <authorList>
            <person name="Rojas J."/>
            <person name="Ambika Manirajan B."/>
            <person name="Ratering S."/>
            <person name="Suarez C."/>
            <person name="Schnell S."/>
        </authorList>
    </citation>
    <scope>NUCLEOTIDE SEQUENCE [LARGE SCALE GENOMIC DNA]</scope>
    <source>
        <strain evidence="1 2">KCTC 52727</strain>
    </source>
</reference>
<keyword evidence="2" id="KW-1185">Reference proteome</keyword>
<dbReference type="RefSeq" id="WP_164035574.1">
    <property type="nucleotide sequence ID" value="NZ_JAAGNZ010000001.1"/>
</dbReference>
<sequence>MRAHRSILIPNLCLLTGFGQPKSFTSGIANWINSSSNRGYRVILRQLTGSRSPCATRVPKIRQLQRDLRVMLAALQNDMRQVDNQQEASSKFDRLVGHTSTMLYWSKQIQWALGIKPTALG</sequence>
<gene>
    <name evidence="1" type="ORF">GK091_05365</name>
</gene>
<name>A0A6M0IEU6_9BACT</name>
<dbReference type="AlphaFoldDB" id="A0A6M0IEU6"/>
<dbReference type="Proteomes" id="UP000477386">
    <property type="component" value="Unassembled WGS sequence"/>
</dbReference>